<sequence>MKLKIQITSVNMRYKEGQVDSVQVHFNGNDEQRTISINGYIPLTADQYAGNESVEALEGIVRQEVSEKVLQEQNAE</sequence>
<gene>
    <name evidence="1" type="ORF">A21D_03506</name>
</gene>
<dbReference type="EMBL" id="CP018622">
    <property type="protein sequence ID" value="AUJ26540.1"/>
    <property type="molecule type" value="Genomic_DNA"/>
</dbReference>
<dbReference type="Proteomes" id="UP000234237">
    <property type="component" value="Chromosome"/>
</dbReference>
<organism evidence="1 2">
    <name type="scientific">Virgibacillus dokdonensis</name>
    <dbReference type="NCBI Taxonomy" id="302167"/>
    <lineage>
        <taxon>Bacteria</taxon>
        <taxon>Bacillati</taxon>
        <taxon>Bacillota</taxon>
        <taxon>Bacilli</taxon>
        <taxon>Bacillales</taxon>
        <taxon>Bacillaceae</taxon>
        <taxon>Virgibacillus</taxon>
    </lineage>
</organism>
<protein>
    <submittedName>
        <fullName evidence="1">Uncharacterized protein</fullName>
    </submittedName>
</protein>
<evidence type="ECO:0000313" key="1">
    <source>
        <dbReference type="EMBL" id="AUJ26540.1"/>
    </source>
</evidence>
<accession>A0A2K9J963</accession>
<name>A0A2K9J963_9BACI</name>
<evidence type="ECO:0000313" key="2">
    <source>
        <dbReference type="Proteomes" id="UP000234237"/>
    </source>
</evidence>
<reference evidence="2" key="1">
    <citation type="submission" date="2016-11" db="EMBL/GenBank/DDBJ databases">
        <title>Complete genome sequence of Virgibacillus pantothenticus 21D, a halophilic bacterium isolated from the deep hypersaline anoxic basin Discovery in the Mediterranean Sea.</title>
        <authorList>
            <person name="Zeaiter Z."/>
            <person name="Booth J.M."/>
            <person name="Prosdocimi E.M."/>
            <person name="Mapelli F."/>
            <person name="Fusi M."/>
            <person name="Daffonchio D."/>
            <person name="Borin S."/>
            <person name="Crotti E."/>
        </authorList>
    </citation>
    <scope>NUCLEOTIDE SEQUENCE [LARGE SCALE GENOMIC DNA]</scope>
    <source>
        <strain evidence="2">21D</strain>
    </source>
</reference>
<dbReference type="KEGG" id="vpn:A21D_03506"/>
<proteinExistence type="predicted"/>
<dbReference type="AlphaFoldDB" id="A0A2K9J963"/>